<dbReference type="InterPro" id="IPR000568">
    <property type="entry name" value="ATP_synth_F0_asu"/>
</dbReference>
<evidence type="ECO:0000256" key="11">
    <source>
        <dbReference type="SAM" id="Phobius"/>
    </source>
</evidence>
<keyword evidence="5 11" id="KW-0812">Transmembrane</keyword>
<organism evidence="12 13">
    <name type="scientific">Candidatus Arcanibacter lacustris</name>
    <dbReference type="NCBI Taxonomy" id="1607817"/>
    <lineage>
        <taxon>Bacteria</taxon>
        <taxon>Pseudomonadati</taxon>
        <taxon>Pseudomonadota</taxon>
        <taxon>Alphaproteobacteria</taxon>
        <taxon>Rickettsiales</taxon>
        <taxon>Candidatus Arcanibacter</taxon>
    </lineage>
</organism>
<dbReference type="PANTHER" id="PTHR11410:SF0">
    <property type="entry name" value="ATP SYNTHASE SUBUNIT A"/>
    <property type="match status" value="1"/>
</dbReference>
<evidence type="ECO:0000256" key="5">
    <source>
        <dbReference type="ARBA" id="ARBA00022692"/>
    </source>
</evidence>
<feature type="transmembrane region" description="Helical" evidence="11">
    <location>
        <begin position="85"/>
        <end position="109"/>
    </location>
</feature>
<keyword evidence="7 11" id="KW-1133">Transmembrane helix</keyword>
<accession>A0A0F5MNZ7</accession>
<evidence type="ECO:0000256" key="10">
    <source>
        <dbReference type="ARBA" id="ARBA00023310"/>
    </source>
</evidence>
<gene>
    <name evidence="12" type="primary">atpB</name>
    <name evidence="12" type="ORF">SZ25_00404</name>
</gene>
<evidence type="ECO:0000313" key="13">
    <source>
        <dbReference type="Proteomes" id="UP000033358"/>
    </source>
</evidence>
<evidence type="ECO:0000256" key="6">
    <source>
        <dbReference type="ARBA" id="ARBA00022781"/>
    </source>
</evidence>
<proteinExistence type="inferred from homology"/>
<evidence type="ECO:0000256" key="9">
    <source>
        <dbReference type="ARBA" id="ARBA00023136"/>
    </source>
</evidence>
<keyword evidence="9 11" id="KW-0472">Membrane</keyword>
<dbReference type="GO" id="GO:0046933">
    <property type="term" value="F:proton-transporting ATP synthase activity, rotational mechanism"/>
    <property type="evidence" value="ECO:0007669"/>
    <property type="project" value="TreeGrafter"/>
</dbReference>
<evidence type="ECO:0000256" key="1">
    <source>
        <dbReference type="ARBA" id="ARBA00004141"/>
    </source>
</evidence>
<dbReference type="GO" id="GO:0045259">
    <property type="term" value="C:proton-transporting ATP synthase complex"/>
    <property type="evidence" value="ECO:0007669"/>
    <property type="project" value="UniProtKB-KW"/>
</dbReference>
<protein>
    <submittedName>
        <fullName evidence="12">ATP synthase subunit a</fullName>
    </submittedName>
</protein>
<evidence type="ECO:0000313" key="12">
    <source>
        <dbReference type="EMBL" id="KKB96515.1"/>
    </source>
</evidence>
<keyword evidence="8" id="KW-0406">Ion transport</keyword>
<reference evidence="12 13" key="1">
    <citation type="submission" date="2015-02" db="EMBL/GenBank/DDBJ databases">
        <title>Single cell genomics of a rare environmental alphaproteobacterium provides unique insights into Rickettsiaceae evolution.</title>
        <authorList>
            <person name="Martijn J."/>
            <person name="Schulz F."/>
            <person name="Zaremba-Niedzwiedzka K."/>
            <person name="Viklund J."/>
            <person name="Stepanauskas R."/>
            <person name="Andersson S.G.E."/>
            <person name="Horn M."/>
            <person name="Guy L."/>
            <person name="Ettema T.J.G."/>
        </authorList>
    </citation>
    <scope>NUCLEOTIDE SEQUENCE [LARGE SCALE GENOMIC DNA]</scope>
    <source>
        <strain evidence="12 13">SCGC AAA041-L04</strain>
    </source>
</reference>
<dbReference type="InterPro" id="IPR035908">
    <property type="entry name" value="F0_ATP_A_sf"/>
</dbReference>
<comment type="similarity">
    <text evidence="2">Belongs to the ATPase A chain family.</text>
</comment>
<dbReference type="CDD" id="cd00310">
    <property type="entry name" value="ATP-synt_Fo_a_6"/>
    <property type="match status" value="1"/>
</dbReference>
<dbReference type="SUPFAM" id="SSF81336">
    <property type="entry name" value="F1F0 ATP synthase subunit A"/>
    <property type="match status" value="1"/>
</dbReference>
<dbReference type="Gene3D" id="1.20.120.220">
    <property type="entry name" value="ATP synthase, F0 complex, subunit A"/>
    <property type="match status" value="1"/>
</dbReference>
<evidence type="ECO:0000256" key="2">
    <source>
        <dbReference type="ARBA" id="ARBA00006810"/>
    </source>
</evidence>
<evidence type="ECO:0000256" key="3">
    <source>
        <dbReference type="ARBA" id="ARBA00022448"/>
    </source>
</evidence>
<dbReference type="PANTHER" id="PTHR11410">
    <property type="entry name" value="ATP SYNTHASE SUBUNIT A"/>
    <property type="match status" value="1"/>
</dbReference>
<dbReference type="Proteomes" id="UP000033358">
    <property type="component" value="Unassembled WGS sequence"/>
</dbReference>
<feature type="transmembrane region" description="Helical" evidence="11">
    <location>
        <begin position="115"/>
        <end position="134"/>
    </location>
</feature>
<keyword evidence="10" id="KW-0066">ATP synthesis</keyword>
<dbReference type="EMBL" id="JYHA01000065">
    <property type="protein sequence ID" value="KKB96515.1"/>
    <property type="molecule type" value="Genomic_DNA"/>
</dbReference>
<feature type="non-terminal residue" evidence="12">
    <location>
        <position position="135"/>
    </location>
</feature>
<dbReference type="Pfam" id="PF00119">
    <property type="entry name" value="ATP-synt_A"/>
    <property type="match status" value="1"/>
</dbReference>
<dbReference type="InterPro" id="IPR045083">
    <property type="entry name" value="ATP_synth_F0_asu_bact/mt"/>
</dbReference>
<evidence type="ECO:0000256" key="8">
    <source>
        <dbReference type="ARBA" id="ARBA00023065"/>
    </source>
</evidence>
<evidence type="ECO:0000256" key="7">
    <source>
        <dbReference type="ARBA" id="ARBA00022989"/>
    </source>
</evidence>
<comment type="caution">
    <text evidence="12">The sequence shown here is derived from an EMBL/GenBank/DDBJ whole genome shotgun (WGS) entry which is preliminary data.</text>
</comment>
<keyword evidence="13" id="KW-1185">Reference proteome</keyword>
<evidence type="ECO:0000256" key="4">
    <source>
        <dbReference type="ARBA" id="ARBA00022547"/>
    </source>
</evidence>
<keyword evidence="4" id="KW-0138">CF(0)</keyword>
<sequence>MSGHSPLAQFEIKPLVNLDLATSNISFTNSSLFMILALIVAAILLALPMRNAKLVPNRMQSLSEMLYQFVETILKDTAGGKSLKYMPLVFTIFIFVLFSNLLGMLPYGFTVTSHIIVTFALALFLFIVVNIIAFR</sequence>
<feature type="transmembrane region" description="Helical" evidence="11">
    <location>
        <begin position="30"/>
        <end position="49"/>
    </location>
</feature>
<name>A0A0F5MNZ7_9RICK</name>
<keyword evidence="6" id="KW-0375">Hydrogen ion transport</keyword>
<dbReference type="AlphaFoldDB" id="A0A0F5MNZ7"/>
<comment type="subcellular location">
    <subcellularLocation>
        <location evidence="1">Membrane</location>
        <topology evidence="1">Multi-pass membrane protein</topology>
    </subcellularLocation>
</comment>
<keyword evidence="3" id="KW-0813">Transport</keyword>